<dbReference type="PANTHER" id="PTHR31435:SF9">
    <property type="entry name" value="PROTEIN NATD1"/>
    <property type="match status" value="1"/>
</dbReference>
<evidence type="ECO:0000259" key="1">
    <source>
        <dbReference type="PROSITE" id="PS51729"/>
    </source>
</evidence>
<proteinExistence type="predicted"/>
<dbReference type="PANTHER" id="PTHR31435">
    <property type="entry name" value="PROTEIN NATD1"/>
    <property type="match status" value="1"/>
</dbReference>
<dbReference type="InterPro" id="IPR031165">
    <property type="entry name" value="GNAT_YJDJ"/>
</dbReference>
<dbReference type="Gene3D" id="3.40.630.30">
    <property type="match status" value="1"/>
</dbReference>
<reference evidence="2 3" key="1">
    <citation type="journal article" date="2016" name="Front. Microbiol.">
        <title>Genomic Resource of Rice Seed Associated Bacteria.</title>
        <authorList>
            <person name="Midha S."/>
            <person name="Bansal K."/>
            <person name="Sharma S."/>
            <person name="Kumar N."/>
            <person name="Patil P.P."/>
            <person name="Chaudhry V."/>
            <person name="Patil P.B."/>
        </authorList>
    </citation>
    <scope>NUCLEOTIDE SEQUENCE [LARGE SCALE GENOMIC DNA]</scope>
    <source>
        <strain evidence="2 3">NS365</strain>
    </source>
</reference>
<comment type="caution">
    <text evidence="2">The sequence shown here is derived from an EMBL/GenBank/DDBJ whole genome shotgun (WGS) entry which is preliminary data.</text>
</comment>
<keyword evidence="3" id="KW-1185">Reference proteome</keyword>
<name>A0A175RLK2_9HYPH</name>
<dbReference type="InterPro" id="IPR045057">
    <property type="entry name" value="Gcn5-rel_NAT"/>
</dbReference>
<dbReference type="PATRIC" id="fig|401562.4.peg.3397"/>
<dbReference type="EMBL" id="LDQA01000047">
    <property type="protein sequence ID" value="KTR03682.1"/>
    <property type="molecule type" value="Genomic_DNA"/>
</dbReference>
<evidence type="ECO:0000313" key="3">
    <source>
        <dbReference type="Proteomes" id="UP000078529"/>
    </source>
</evidence>
<gene>
    <name evidence="2" type="ORF">NS365_17560</name>
</gene>
<dbReference type="Pfam" id="PF14542">
    <property type="entry name" value="Acetyltransf_CG"/>
    <property type="match status" value="1"/>
</dbReference>
<evidence type="ECO:0000313" key="2">
    <source>
        <dbReference type="EMBL" id="KTR03682.1"/>
    </source>
</evidence>
<dbReference type="PROSITE" id="PS51729">
    <property type="entry name" value="GNAT_YJDJ"/>
    <property type="match status" value="1"/>
</dbReference>
<dbReference type="RefSeq" id="WP_058601597.1">
    <property type="nucleotide sequence ID" value="NZ_LDQA01000047.1"/>
</dbReference>
<accession>A0A175RLK2</accession>
<dbReference type="InterPro" id="IPR016181">
    <property type="entry name" value="Acyl_CoA_acyltransferase"/>
</dbReference>
<dbReference type="AlphaFoldDB" id="A0A175RLK2"/>
<feature type="domain" description="N-acetyltransferase" evidence="1">
    <location>
        <begin position="5"/>
        <end position="94"/>
    </location>
</feature>
<dbReference type="CDD" id="cd04301">
    <property type="entry name" value="NAT_SF"/>
    <property type="match status" value="1"/>
</dbReference>
<dbReference type="SUPFAM" id="SSF55729">
    <property type="entry name" value="Acyl-CoA N-acyltransferases (Nat)"/>
    <property type="match status" value="1"/>
</dbReference>
<organism evidence="2 3">
    <name type="scientific">Aureimonas ureilytica</name>
    <dbReference type="NCBI Taxonomy" id="401562"/>
    <lineage>
        <taxon>Bacteria</taxon>
        <taxon>Pseudomonadati</taxon>
        <taxon>Pseudomonadota</taxon>
        <taxon>Alphaproteobacteria</taxon>
        <taxon>Hyphomicrobiales</taxon>
        <taxon>Aurantimonadaceae</taxon>
        <taxon>Aureimonas</taxon>
    </lineage>
</organism>
<dbReference type="Proteomes" id="UP000078529">
    <property type="component" value="Unassembled WGS sequence"/>
</dbReference>
<sequence>MEIRHEDRGRGGVFAAGEGDDRAELTYSPAGIQNSLVFDHTYVPEHLRGQGIAEKLVDHAVAYAREQGMSVVPACSYVRSLFQRHPERYGDVVTREDKPFGRI</sequence>
<protein>
    <recommendedName>
        <fullName evidence="1">N-acetyltransferase domain-containing protein</fullName>
    </recommendedName>
</protein>